<evidence type="ECO:0000256" key="4">
    <source>
        <dbReference type="ARBA" id="ARBA00022723"/>
    </source>
</evidence>
<dbReference type="EMBL" id="WIGN01000107">
    <property type="protein sequence ID" value="KAF6809054.1"/>
    <property type="molecule type" value="Genomic_DNA"/>
</dbReference>
<name>A0A8H6J9I0_9PEZI</name>
<dbReference type="GO" id="GO:0005506">
    <property type="term" value="F:iron ion binding"/>
    <property type="evidence" value="ECO:0007669"/>
    <property type="project" value="InterPro"/>
</dbReference>
<dbReference type="PANTHER" id="PTHR46206:SF2">
    <property type="entry name" value="CYTOCHROME P450 MONOOXYGENASE AUSG-RELATED"/>
    <property type="match status" value="1"/>
</dbReference>
<dbReference type="Pfam" id="PF00067">
    <property type="entry name" value="p450"/>
    <property type="match status" value="1"/>
</dbReference>
<keyword evidence="5" id="KW-0560">Oxidoreductase</keyword>
<evidence type="ECO:0000256" key="6">
    <source>
        <dbReference type="ARBA" id="ARBA00023004"/>
    </source>
</evidence>
<evidence type="ECO:0000313" key="9">
    <source>
        <dbReference type="Proteomes" id="UP000652219"/>
    </source>
</evidence>
<keyword evidence="6" id="KW-0408">Iron</keyword>
<gene>
    <name evidence="8" type="ORF">CSOJ01_07123</name>
</gene>
<sequence>MLLQLVARVPSRVFVGPELCANEDWLDVSVNITMHGMTAAESLSHWPSYLRPLIYRFLPKRREENRMARDAGGKASKEADTVGWLDEAAKGGSYDDTLAQLGLSFAAIHTTSELISGAVNDLCDHPEWLDALREEMSTAIKAHGWSKKAMQDMKLTDSLMKESRRHHFGDIAAMHRVASESLQLSDGTRIPKGAYSMVALDKMDATAVFEDPFGFNPRRFLDMRQQPGQENK</sequence>
<dbReference type="InterPro" id="IPR001128">
    <property type="entry name" value="Cyt_P450"/>
</dbReference>
<dbReference type="InterPro" id="IPR036396">
    <property type="entry name" value="Cyt_P450_sf"/>
</dbReference>
<evidence type="ECO:0000256" key="2">
    <source>
        <dbReference type="ARBA" id="ARBA00010617"/>
    </source>
</evidence>
<organism evidence="8 9">
    <name type="scientific">Colletotrichum sojae</name>
    <dbReference type="NCBI Taxonomy" id="2175907"/>
    <lineage>
        <taxon>Eukaryota</taxon>
        <taxon>Fungi</taxon>
        <taxon>Dikarya</taxon>
        <taxon>Ascomycota</taxon>
        <taxon>Pezizomycotina</taxon>
        <taxon>Sordariomycetes</taxon>
        <taxon>Hypocreomycetidae</taxon>
        <taxon>Glomerellales</taxon>
        <taxon>Glomerellaceae</taxon>
        <taxon>Colletotrichum</taxon>
        <taxon>Colletotrichum orchidearum species complex</taxon>
    </lineage>
</organism>
<dbReference type="GO" id="GO:0020037">
    <property type="term" value="F:heme binding"/>
    <property type="evidence" value="ECO:0007669"/>
    <property type="project" value="InterPro"/>
</dbReference>
<protein>
    <submittedName>
        <fullName evidence="8">Cytochrome p450</fullName>
    </submittedName>
</protein>
<dbReference type="GO" id="GO:0004497">
    <property type="term" value="F:monooxygenase activity"/>
    <property type="evidence" value="ECO:0007669"/>
    <property type="project" value="UniProtKB-KW"/>
</dbReference>
<dbReference type="GO" id="GO:0016705">
    <property type="term" value="F:oxidoreductase activity, acting on paired donors, with incorporation or reduction of molecular oxygen"/>
    <property type="evidence" value="ECO:0007669"/>
    <property type="project" value="InterPro"/>
</dbReference>
<evidence type="ECO:0000256" key="3">
    <source>
        <dbReference type="ARBA" id="ARBA00022617"/>
    </source>
</evidence>
<dbReference type="Gene3D" id="1.10.630.10">
    <property type="entry name" value="Cytochrome P450"/>
    <property type="match status" value="1"/>
</dbReference>
<dbReference type="CDD" id="cd11041">
    <property type="entry name" value="CYP503A1-like"/>
    <property type="match status" value="1"/>
</dbReference>
<evidence type="ECO:0000256" key="1">
    <source>
        <dbReference type="ARBA" id="ARBA00001971"/>
    </source>
</evidence>
<keyword evidence="4" id="KW-0479">Metal-binding</keyword>
<dbReference type="Proteomes" id="UP000652219">
    <property type="component" value="Unassembled WGS sequence"/>
</dbReference>
<proteinExistence type="inferred from homology"/>
<dbReference type="AlphaFoldDB" id="A0A8H6J9I0"/>
<reference evidence="8 9" key="1">
    <citation type="journal article" date="2020" name="Phytopathology">
        <title>Genome Sequence Resources of Colletotrichum truncatum, C. plurivorum, C. musicola, and C. sojae: Four Species Pathogenic to Soybean (Glycine max).</title>
        <authorList>
            <person name="Rogerio F."/>
            <person name="Boufleur T.R."/>
            <person name="Ciampi-Guillardi M."/>
            <person name="Sukno S.A."/>
            <person name="Thon M.R."/>
            <person name="Massola Junior N.S."/>
            <person name="Baroncelli R."/>
        </authorList>
    </citation>
    <scope>NUCLEOTIDE SEQUENCE [LARGE SCALE GENOMIC DNA]</scope>
    <source>
        <strain evidence="8 9">LFN0009</strain>
    </source>
</reference>
<comment type="caution">
    <text evidence="8">The sequence shown here is derived from an EMBL/GenBank/DDBJ whole genome shotgun (WGS) entry which is preliminary data.</text>
</comment>
<dbReference type="SUPFAM" id="SSF48264">
    <property type="entry name" value="Cytochrome P450"/>
    <property type="match status" value="1"/>
</dbReference>
<keyword evidence="7" id="KW-0503">Monooxygenase</keyword>
<evidence type="ECO:0000256" key="7">
    <source>
        <dbReference type="ARBA" id="ARBA00023033"/>
    </source>
</evidence>
<accession>A0A8H6J9I0</accession>
<evidence type="ECO:0000313" key="8">
    <source>
        <dbReference type="EMBL" id="KAF6809054.1"/>
    </source>
</evidence>
<dbReference type="PANTHER" id="PTHR46206">
    <property type="entry name" value="CYTOCHROME P450"/>
    <property type="match status" value="1"/>
</dbReference>
<keyword evidence="3" id="KW-0349">Heme</keyword>
<comment type="similarity">
    <text evidence="2">Belongs to the cytochrome P450 family.</text>
</comment>
<comment type="cofactor">
    <cofactor evidence="1">
        <name>heme</name>
        <dbReference type="ChEBI" id="CHEBI:30413"/>
    </cofactor>
</comment>
<evidence type="ECO:0000256" key="5">
    <source>
        <dbReference type="ARBA" id="ARBA00023002"/>
    </source>
</evidence>
<keyword evidence="9" id="KW-1185">Reference proteome</keyword>